<dbReference type="AlphaFoldDB" id="A0A975TSL5"/>
<dbReference type="InterPro" id="IPR000644">
    <property type="entry name" value="CBS_dom"/>
</dbReference>
<organism evidence="4">
    <name type="scientific">Gymnodinialimonas phycosphaerae</name>
    <dbReference type="NCBI Taxonomy" id="2841589"/>
    <lineage>
        <taxon>Bacteria</taxon>
        <taxon>Pseudomonadati</taxon>
        <taxon>Pseudomonadota</taxon>
        <taxon>Alphaproteobacteria</taxon>
        <taxon>Rhodobacterales</taxon>
        <taxon>Paracoccaceae</taxon>
        <taxon>Gymnodinialimonas</taxon>
    </lineage>
</organism>
<dbReference type="SUPFAM" id="SSF54631">
    <property type="entry name" value="CBS-domain pair"/>
    <property type="match status" value="1"/>
</dbReference>
<dbReference type="PANTHER" id="PTHR43080">
    <property type="entry name" value="CBS DOMAIN-CONTAINING PROTEIN CBSX3, MITOCHONDRIAL"/>
    <property type="match status" value="1"/>
</dbReference>
<evidence type="ECO:0000259" key="3">
    <source>
        <dbReference type="PROSITE" id="PS51371"/>
    </source>
</evidence>
<dbReference type="InterPro" id="IPR044729">
    <property type="entry name" value="CBS_bac"/>
</dbReference>
<evidence type="ECO:0000313" key="4">
    <source>
        <dbReference type="EMBL" id="QXL86561.1"/>
    </source>
</evidence>
<dbReference type="PANTHER" id="PTHR43080:SF26">
    <property type="entry name" value="REGULATORY PROTEIN"/>
    <property type="match status" value="1"/>
</dbReference>
<dbReference type="RefSeq" id="WP_257893506.1">
    <property type="nucleotide sequence ID" value="NZ_JAIMBW010000001.1"/>
</dbReference>
<dbReference type="InterPro" id="IPR046342">
    <property type="entry name" value="CBS_dom_sf"/>
</dbReference>
<feature type="domain" description="CBS" evidence="3">
    <location>
        <begin position="78"/>
        <end position="133"/>
    </location>
</feature>
<gene>
    <name evidence="4" type="ORF">KUL25_13935</name>
</gene>
<dbReference type="PROSITE" id="PS51371">
    <property type="entry name" value="CBS"/>
    <property type="match status" value="2"/>
</dbReference>
<dbReference type="Gene3D" id="3.10.580.10">
    <property type="entry name" value="CBS-domain"/>
    <property type="match status" value="1"/>
</dbReference>
<evidence type="ECO:0000256" key="1">
    <source>
        <dbReference type="ARBA" id="ARBA00023122"/>
    </source>
</evidence>
<dbReference type="CDD" id="cd04629">
    <property type="entry name" value="CBS_pair_bac"/>
    <property type="match status" value="1"/>
</dbReference>
<keyword evidence="5" id="KW-1185">Reference proteome</keyword>
<proteinExistence type="predicted"/>
<name>A0A975TSL5_9RHOB</name>
<reference evidence="4 5" key="1">
    <citation type="submission" date="2021-07" db="EMBL/GenBank/DDBJ databases">
        <title>Karlodiniumbacter phycospheric gen. nov., sp. nov., a phycosphere bacterium isolated from karlodinium veneficum.</title>
        <authorList>
            <person name="Peng Y."/>
            <person name="Jiang L."/>
            <person name="Lee J."/>
        </authorList>
    </citation>
    <scope>NUCLEOTIDE SEQUENCE</scope>
    <source>
        <strain evidence="4 5">N5</strain>
    </source>
</reference>
<dbReference type="Pfam" id="PF00571">
    <property type="entry name" value="CBS"/>
    <property type="match status" value="2"/>
</dbReference>
<evidence type="ECO:0000256" key="2">
    <source>
        <dbReference type="PROSITE-ProRule" id="PRU00703"/>
    </source>
</evidence>
<feature type="domain" description="CBS" evidence="3">
    <location>
        <begin position="11"/>
        <end position="67"/>
    </location>
</feature>
<dbReference type="SMART" id="SM00116">
    <property type="entry name" value="CBS"/>
    <property type="match status" value="2"/>
</dbReference>
<evidence type="ECO:0000313" key="5">
    <source>
        <dbReference type="Proteomes" id="UP000693972"/>
    </source>
</evidence>
<dbReference type="EMBL" id="CP078073">
    <property type="protein sequence ID" value="QXL86561.1"/>
    <property type="molecule type" value="Genomic_DNA"/>
</dbReference>
<dbReference type="Proteomes" id="UP000693972">
    <property type="component" value="Unassembled WGS sequence"/>
</dbReference>
<dbReference type="EMBL" id="JAIMBW010000001">
    <property type="protein sequence ID" value="MBY4893867.1"/>
    <property type="molecule type" value="Genomic_DNA"/>
</dbReference>
<accession>A0A975TSL5</accession>
<keyword evidence="1 2" id="KW-0129">CBS domain</keyword>
<sequence>MTTLSLVSDHMARHLVTLSPDQEINNAMHVLLKHGVSGAPVVDGEARLVGILTEKDCLRAALEASYYRDWGKPVSAYMQRDVATIEPDIDILAACQTLLDGPYRRFPVVDDGRLVGLISRTDVLRALADTWGMSG</sequence>
<dbReference type="InterPro" id="IPR051257">
    <property type="entry name" value="Diverse_CBS-Domain"/>
</dbReference>
<protein>
    <submittedName>
        <fullName evidence="4">CBS domain-containing protein</fullName>
    </submittedName>
</protein>